<proteinExistence type="predicted"/>
<comment type="caution">
    <text evidence="2">The sequence shown here is derived from an EMBL/GenBank/DDBJ whole genome shotgun (WGS) entry which is preliminary data.</text>
</comment>
<evidence type="ECO:0000313" key="3">
    <source>
        <dbReference type="Proteomes" id="UP000578531"/>
    </source>
</evidence>
<evidence type="ECO:0000313" key="2">
    <source>
        <dbReference type="EMBL" id="KAF6237391.1"/>
    </source>
</evidence>
<feature type="compositionally biased region" description="Basic and acidic residues" evidence="1">
    <location>
        <begin position="139"/>
        <end position="156"/>
    </location>
</feature>
<protein>
    <recommendedName>
        <fullName evidence="4">INO80 complex, subunit Ies4</fullName>
    </recommendedName>
</protein>
<feature type="compositionally biased region" description="Low complexity" evidence="1">
    <location>
        <begin position="33"/>
        <end position="46"/>
    </location>
</feature>
<feature type="compositionally biased region" description="Polar residues" evidence="1">
    <location>
        <begin position="252"/>
        <end position="272"/>
    </location>
</feature>
<evidence type="ECO:0000256" key="1">
    <source>
        <dbReference type="SAM" id="MobiDB-lite"/>
    </source>
</evidence>
<evidence type="ECO:0008006" key="4">
    <source>
        <dbReference type="Google" id="ProtNLM"/>
    </source>
</evidence>
<feature type="compositionally biased region" description="Polar residues" evidence="1">
    <location>
        <begin position="82"/>
        <end position="93"/>
    </location>
</feature>
<feature type="compositionally biased region" description="Low complexity" evidence="1">
    <location>
        <begin position="275"/>
        <end position="295"/>
    </location>
</feature>
<dbReference type="Pfam" id="PF08193">
    <property type="entry name" value="INO80_Ies4"/>
    <property type="match status" value="1"/>
</dbReference>
<sequence>MTSSVAISAIMAPGSKVATAPRRVSSTLSKVSTPPTTATPMATTNARPIKPSKPSKVVNLKLSKDKLSRFPHEQAIRKPSQPKKSPLSTSTTVPPDEPALSAPIKSEPETTPSSNENGPVSSPIKDVKQEALPAPKPGVKRELGAGVESEDKDKPKNPPRKRARPEGKPDGRTAAARLAKGVSGPGAGTSHKLGPKANQGAINAGLRALDRTSKSCRKWEKTGFRVKSFTGRIWEIPSWKAPTAKAFGSEAESGQGTPNSQSKENSSSNIGSDKSPAVNPSNIASSPAPAIAIPA</sequence>
<organism evidence="2 3">
    <name type="scientific">Letharia columbiana</name>
    <dbReference type="NCBI Taxonomy" id="112416"/>
    <lineage>
        <taxon>Eukaryota</taxon>
        <taxon>Fungi</taxon>
        <taxon>Dikarya</taxon>
        <taxon>Ascomycota</taxon>
        <taxon>Pezizomycotina</taxon>
        <taxon>Lecanoromycetes</taxon>
        <taxon>OSLEUM clade</taxon>
        <taxon>Lecanoromycetidae</taxon>
        <taxon>Lecanorales</taxon>
        <taxon>Lecanorineae</taxon>
        <taxon>Parmeliaceae</taxon>
        <taxon>Letharia</taxon>
    </lineage>
</organism>
<dbReference type="GO" id="GO:0031011">
    <property type="term" value="C:Ino80 complex"/>
    <property type="evidence" value="ECO:0007669"/>
    <property type="project" value="InterPro"/>
</dbReference>
<feature type="region of interest" description="Disordered" evidence="1">
    <location>
        <begin position="15"/>
        <end position="199"/>
    </location>
</feature>
<name>A0A8H6L6J5_9LECA</name>
<dbReference type="InterPro" id="IPR013175">
    <property type="entry name" value="INO80_su_Ies4"/>
</dbReference>
<dbReference type="AlphaFoldDB" id="A0A8H6L6J5"/>
<dbReference type="GeneID" id="59285946"/>
<dbReference type="EMBL" id="JACCJC010000014">
    <property type="protein sequence ID" value="KAF6237391.1"/>
    <property type="molecule type" value="Genomic_DNA"/>
</dbReference>
<accession>A0A8H6L6J5</accession>
<dbReference type="PANTHER" id="PTHR28061:SF1">
    <property type="entry name" value="INO80 COMPLEX SUBUNIT 4"/>
    <property type="match status" value="1"/>
</dbReference>
<keyword evidence="3" id="KW-1185">Reference proteome</keyword>
<feature type="compositionally biased region" description="Basic and acidic residues" evidence="1">
    <location>
        <begin position="62"/>
        <end position="76"/>
    </location>
</feature>
<reference evidence="2 3" key="1">
    <citation type="journal article" date="2020" name="Genomics">
        <title>Complete, high-quality genomes from long-read metagenomic sequencing of two wolf lichen thalli reveals enigmatic genome architecture.</title>
        <authorList>
            <person name="McKenzie S.K."/>
            <person name="Walston R.F."/>
            <person name="Allen J.L."/>
        </authorList>
    </citation>
    <scope>NUCLEOTIDE SEQUENCE [LARGE SCALE GENOMIC DNA]</scope>
    <source>
        <strain evidence="2">WasteWater2</strain>
    </source>
</reference>
<dbReference type="Proteomes" id="UP000578531">
    <property type="component" value="Unassembled WGS sequence"/>
</dbReference>
<feature type="region of interest" description="Disordered" evidence="1">
    <location>
        <begin position="238"/>
        <end position="295"/>
    </location>
</feature>
<dbReference type="GO" id="GO:0006338">
    <property type="term" value="P:chromatin remodeling"/>
    <property type="evidence" value="ECO:0007669"/>
    <property type="project" value="InterPro"/>
</dbReference>
<dbReference type="PANTHER" id="PTHR28061">
    <property type="entry name" value="INO EIGHTY SUBUNIT 4"/>
    <property type="match status" value="1"/>
</dbReference>
<feature type="compositionally biased region" description="Polar residues" evidence="1">
    <location>
        <begin position="109"/>
        <end position="120"/>
    </location>
</feature>
<gene>
    <name evidence="2" type="ORF">HO173_004281</name>
</gene>
<dbReference type="OrthoDB" id="4093188at2759"/>
<dbReference type="RefSeq" id="XP_037166715.1">
    <property type="nucleotide sequence ID" value="XM_037306205.1"/>
</dbReference>